<evidence type="ECO:0000256" key="3">
    <source>
        <dbReference type="ARBA" id="ARBA00023125"/>
    </source>
</evidence>
<evidence type="ECO:0000313" key="7">
    <source>
        <dbReference type="EMBL" id="THG05280.1"/>
    </source>
</evidence>
<dbReference type="STRING" id="542762.A0A4S4DQC7"/>
<keyword evidence="5" id="KW-0539">Nucleus</keyword>
<sequence length="231" mass="26543">MIRKRSMKYNVLQVYTVILSDPELEALQAEYKRSKSKSKDQAKNEPDEAQSSLRSLAEKNVAKGASENPPPPPLPPPPPPSAVLEENPRKRKGRPPKMVVLQEQLELEGYPSWLPSGWVILRNTRVNGRSAGHVDKYFIELSTRNQCRSKKDVLQYTSKQQNEQAYAMLRIPAHFTELHHTYFTFLEIFRNSLFFAFAARRMKEIRAMAVKAFPAMSKPKCAVVVDCIQWR</sequence>
<evidence type="ECO:0000256" key="6">
    <source>
        <dbReference type="SAM" id="MobiDB-lite"/>
    </source>
</evidence>
<comment type="subcellular location">
    <subcellularLocation>
        <location evidence="1">Nucleus</location>
    </subcellularLocation>
</comment>
<evidence type="ECO:0000256" key="1">
    <source>
        <dbReference type="ARBA" id="ARBA00004123"/>
    </source>
</evidence>
<dbReference type="GO" id="GO:0003677">
    <property type="term" value="F:DNA binding"/>
    <property type="evidence" value="ECO:0007669"/>
    <property type="project" value="UniProtKB-KW"/>
</dbReference>
<dbReference type="Proteomes" id="UP000306102">
    <property type="component" value="Unassembled WGS sequence"/>
</dbReference>
<dbReference type="AlphaFoldDB" id="A0A4S4DQC7"/>
<dbReference type="Gene3D" id="3.30.890.10">
    <property type="entry name" value="Methyl-cpg-binding Protein 2, Chain A"/>
    <property type="match status" value="1"/>
</dbReference>
<dbReference type="GO" id="GO:0005634">
    <property type="term" value="C:nucleus"/>
    <property type="evidence" value="ECO:0007669"/>
    <property type="project" value="UniProtKB-SubCell"/>
</dbReference>
<keyword evidence="3" id="KW-0238">DNA-binding</keyword>
<accession>A0A4S4DQC7</accession>
<evidence type="ECO:0000256" key="2">
    <source>
        <dbReference type="ARBA" id="ARBA00023015"/>
    </source>
</evidence>
<dbReference type="InterPro" id="IPR016177">
    <property type="entry name" value="DNA-bd_dom_sf"/>
</dbReference>
<keyword evidence="8" id="KW-1185">Reference proteome</keyword>
<comment type="caution">
    <text evidence="7">The sequence shown here is derived from an EMBL/GenBank/DDBJ whole genome shotgun (WGS) entry which is preliminary data.</text>
</comment>
<evidence type="ECO:0000256" key="5">
    <source>
        <dbReference type="ARBA" id="ARBA00023242"/>
    </source>
</evidence>
<evidence type="ECO:0000256" key="4">
    <source>
        <dbReference type="ARBA" id="ARBA00023163"/>
    </source>
</evidence>
<feature type="region of interest" description="Disordered" evidence="6">
    <location>
        <begin position="31"/>
        <end position="96"/>
    </location>
</feature>
<protein>
    <submittedName>
        <fullName evidence="7">Uncharacterized protein</fullName>
    </submittedName>
</protein>
<dbReference type="SUPFAM" id="SSF54171">
    <property type="entry name" value="DNA-binding domain"/>
    <property type="match status" value="1"/>
</dbReference>
<evidence type="ECO:0000313" key="8">
    <source>
        <dbReference type="Proteomes" id="UP000306102"/>
    </source>
</evidence>
<dbReference type="EMBL" id="SDRB02010651">
    <property type="protein sequence ID" value="THG05280.1"/>
    <property type="molecule type" value="Genomic_DNA"/>
</dbReference>
<name>A0A4S4DQC7_CAMSN</name>
<proteinExistence type="predicted"/>
<organism evidence="7 8">
    <name type="scientific">Camellia sinensis var. sinensis</name>
    <name type="common">China tea</name>
    <dbReference type="NCBI Taxonomy" id="542762"/>
    <lineage>
        <taxon>Eukaryota</taxon>
        <taxon>Viridiplantae</taxon>
        <taxon>Streptophyta</taxon>
        <taxon>Embryophyta</taxon>
        <taxon>Tracheophyta</taxon>
        <taxon>Spermatophyta</taxon>
        <taxon>Magnoliopsida</taxon>
        <taxon>eudicotyledons</taxon>
        <taxon>Gunneridae</taxon>
        <taxon>Pentapetalae</taxon>
        <taxon>asterids</taxon>
        <taxon>Ericales</taxon>
        <taxon>Theaceae</taxon>
        <taxon>Camellia</taxon>
    </lineage>
</organism>
<keyword evidence="4" id="KW-0804">Transcription</keyword>
<feature type="compositionally biased region" description="Pro residues" evidence="6">
    <location>
        <begin position="68"/>
        <end position="81"/>
    </location>
</feature>
<reference evidence="7 8" key="1">
    <citation type="journal article" date="2018" name="Proc. Natl. Acad. Sci. U.S.A.">
        <title>Draft genome sequence of Camellia sinensis var. sinensis provides insights into the evolution of the tea genome and tea quality.</title>
        <authorList>
            <person name="Wei C."/>
            <person name="Yang H."/>
            <person name="Wang S."/>
            <person name="Zhao J."/>
            <person name="Liu C."/>
            <person name="Gao L."/>
            <person name="Xia E."/>
            <person name="Lu Y."/>
            <person name="Tai Y."/>
            <person name="She G."/>
            <person name="Sun J."/>
            <person name="Cao H."/>
            <person name="Tong W."/>
            <person name="Gao Q."/>
            <person name="Li Y."/>
            <person name="Deng W."/>
            <person name="Jiang X."/>
            <person name="Wang W."/>
            <person name="Chen Q."/>
            <person name="Zhang S."/>
            <person name="Li H."/>
            <person name="Wu J."/>
            <person name="Wang P."/>
            <person name="Li P."/>
            <person name="Shi C."/>
            <person name="Zheng F."/>
            <person name="Jian J."/>
            <person name="Huang B."/>
            <person name="Shan D."/>
            <person name="Shi M."/>
            <person name="Fang C."/>
            <person name="Yue Y."/>
            <person name="Li F."/>
            <person name="Li D."/>
            <person name="Wei S."/>
            <person name="Han B."/>
            <person name="Jiang C."/>
            <person name="Yin Y."/>
            <person name="Xia T."/>
            <person name="Zhang Z."/>
            <person name="Bennetzen J.L."/>
            <person name="Zhao S."/>
            <person name="Wan X."/>
        </authorList>
    </citation>
    <scope>NUCLEOTIDE SEQUENCE [LARGE SCALE GENOMIC DNA]</scope>
    <source>
        <strain evidence="8">cv. Shuchazao</strain>
        <tissue evidence="7">Leaf</tissue>
    </source>
</reference>
<gene>
    <name evidence="7" type="ORF">TEA_011234</name>
</gene>
<keyword evidence="2" id="KW-0805">Transcription regulation</keyword>
<feature type="compositionally biased region" description="Basic and acidic residues" evidence="6">
    <location>
        <begin position="31"/>
        <end position="46"/>
    </location>
</feature>